<dbReference type="InterPro" id="IPR003200">
    <property type="entry name" value="Nict_dMeBzImd_PRibTrfase"/>
</dbReference>
<organism evidence="12 13">
    <name type="scientific">Roseibaca calidilacus</name>
    <dbReference type="NCBI Taxonomy" id="1666912"/>
    <lineage>
        <taxon>Bacteria</taxon>
        <taxon>Pseudomonadati</taxon>
        <taxon>Pseudomonadota</taxon>
        <taxon>Alphaproteobacteria</taxon>
        <taxon>Rhodobacterales</taxon>
        <taxon>Paracoccaceae</taxon>
        <taxon>Roseinatronobacter</taxon>
    </lineage>
</organism>
<evidence type="ECO:0000256" key="3">
    <source>
        <dbReference type="ARBA" id="ARBA00011991"/>
    </source>
</evidence>
<evidence type="ECO:0000256" key="9">
    <source>
        <dbReference type="ARBA" id="ARBA00047340"/>
    </source>
</evidence>
<evidence type="ECO:0000313" key="14">
    <source>
        <dbReference type="Proteomes" id="UP000182045"/>
    </source>
</evidence>
<dbReference type="NCBIfam" id="TIGR03160">
    <property type="entry name" value="cobT_DBIPRT"/>
    <property type="match status" value="1"/>
</dbReference>
<reference evidence="11 14" key="2">
    <citation type="submission" date="2016-01" db="EMBL/GenBank/DDBJ databases">
        <authorList>
            <person name="Varghese N."/>
        </authorList>
    </citation>
    <scope>NUCLEOTIDE SEQUENCE [LARGE SCALE GENOMIC DNA]</scope>
    <source>
        <strain evidence="11 14">HL-91</strain>
    </source>
</reference>
<evidence type="ECO:0000256" key="4">
    <source>
        <dbReference type="ARBA" id="ARBA00015486"/>
    </source>
</evidence>
<dbReference type="OrthoDB" id="9781491at2"/>
<gene>
    <name evidence="12" type="primary">cobT-2</name>
    <name evidence="10" type="synonym">cobT</name>
    <name evidence="11" type="ORF">Ga0058931_2904</name>
    <name evidence="12" type="ORF">HLUCCA05_13555</name>
</gene>
<evidence type="ECO:0000256" key="10">
    <source>
        <dbReference type="HAMAP-Rule" id="MF_00230"/>
    </source>
</evidence>
<comment type="similarity">
    <text evidence="2 10">Belongs to the CobT family.</text>
</comment>
<dbReference type="RefSeq" id="WP_072247739.1">
    <property type="nucleotide sequence ID" value="NZ_FBYC01000004.1"/>
</dbReference>
<dbReference type="STRING" id="1666912.Ga0058931_2904"/>
<dbReference type="Proteomes" id="UP000050413">
    <property type="component" value="Unassembled WGS sequence"/>
</dbReference>
<evidence type="ECO:0000256" key="5">
    <source>
        <dbReference type="ARBA" id="ARBA00022573"/>
    </source>
</evidence>
<feature type="active site" description="Proton acceptor" evidence="10">
    <location>
        <position position="305"/>
    </location>
</feature>
<dbReference type="PANTHER" id="PTHR43463:SF1">
    <property type="entry name" value="NICOTINATE-NUCLEOTIDE--DIMETHYLBENZIMIDAZOLE PHOSPHORIBOSYLTRANSFERASE"/>
    <property type="match status" value="1"/>
</dbReference>
<dbReference type="Pfam" id="PF02277">
    <property type="entry name" value="DBI_PRT"/>
    <property type="match status" value="1"/>
</dbReference>
<evidence type="ECO:0000313" key="12">
    <source>
        <dbReference type="EMBL" id="KPP90496.1"/>
    </source>
</evidence>
<comment type="function">
    <text evidence="10">Catalyzes the synthesis of alpha-ribazole-5'-phosphate from nicotinate mononucleotide (NAMN) and 5,6-dimethylbenzimidazole (DMB).</text>
</comment>
<keyword evidence="14" id="KW-1185">Reference proteome</keyword>
<keyword evidence="5 10" id="KW-0169">Cobalamin biosynthesis</keyword>
<dbReference type="CDD" id="cd02439">
    <property type="entry name" value="DMB-PRT_CobT"/>
    <property type="match status" value="1"/>
</dbReference>
<protein>
    <recommendedName>
        <fullName evidence="4 10">Nicotinate-nucleotide--dimethylbenzimidazole phosphoribosyltransferase</fullName>
        <shortName evidence="10">NN:DBI PRT</shortName>
        <ecNumber evidence="3 10">2.4.2.21</ecNumber>
    </recommendedName>
    <alternativeName>
        <fullName evidence="8 10">N(1)-alpha-phosphoribosyltransferase</fullName>
    </alternativeName>
</protein>
<dbReference type="SUPFAM" id="SSF52733">
    <property type="entry name" value="Nicotinate mononucleotide:5,6-dimethylbenzimidazole phosphoribosyltransferase (CobT)"/>
    <property type="match status" value="1"/>
</dbReference>
<dbReference type="InterPro" id="IPR023195">
    <property type="entry name" value="Nict_dMeBzImd_PRibTrfase_N"/>
</dbReference>
<comment type="caution">
    <text evidence="12">The sequence shown here is derived from an EMBL/GenBank/DDBJ whole genome shotgun (WGS) entry which is preliminary data.</text>
</comment>
<dbReference type="FunFam" id="3.40.50.10210:FF:000001">
    <property type="entry name" value="Nicotinate-nucleotide--dimethylbenzimidazole phosphoribosyltransferase"/>
    <property type="match status" value="1"/>
</dbReference>
<name>A0A0P7W2W8_9RHOB</name>
<reference evidence="12 13" key="1">
    <citation type="submission" date="2015-09" db="EMBL/GenBank/DDBJ databases">
        <title>Identification and resolution of microdiversity through metagenomic sequencing of parallel consortia.</title>
        <authorList>
            <person name="Nelson W.C."/>
            <person name="Romine M.F."/>
            <person name="Lindemann S.R."/>
        </authorList>
    </citation>
    <scope>NUCLEOTIDE SEQUENCE [LARGE SCALE GENOMIC DNA]</scope>
    <source>
        <strain evidence="12">HL-91</strain>
    </source>
</reference>
<keyword evidence="6 10" id="KW-0328">Glycosyltransferase</keyword>
<evidence type="ECO:0000256" key="8">
    <source>
        <dbReference type="ARBA" id="ARBA00030686"/>
    </source>
</evidence>
<dbReference type="NCBIfam" id="NF000996">
    <property type="entry name" value="PRK00105.1"/>
    <property type="match status" value="1"/>
</dbReference>
<evidence type="ECO:0000256" key="6">
    <source>
        <dbReference type="ARBA" id="ARBA00022676"/>
    </source>
</evidence>
<dbReference type="GO" id="GO:0008939">
    <property type="term" value="F:nicotinate-nucleotide-dimethylbenzimidazole phosphoribosyltransferase activity"/>
    <property type="evidence" value="ECO:0007669"/>
    <property type="project" value="UniProtKB-UniRule"/>
</dbReference>
<dbReference type="AlphaFoldDB" id="A0A0P7W2W8"/>
<evidence type="ECO:0000256" key="7">
    <source>
        <dbReference type="ARBA" id="ARBA00022679"/>
    </source>
</evidence>
<comment type="catalytic activity">
    <reaction evidence="9 10">
        <text>5,6-dimethylbenzimidazole + nicotinate beta-D-ribonucleotide = alpha-ribazole 5'-phosphate + nicotinate + H(+)</text>
        <dbReference type="Rhea" id="RHEA:11196"/>
        <dbReference type="ChEBI" id="CHEBI:15378"/>
        <dbReference type="ChEBI" id="CHEBI:15890"/>
        <dbReference type="ChEBI" id="CHEBI:32544"/>
        <dbReference type="ChEBI" id="CHEBI:57502"/>
        <dbReference type="ChEBI" id="CHEBI:57918"/>
        <dbReference type="EC" id="2.4.2.21"/>
    </reaction>
</comment>
<dbReference type="HAMAP" id="MF_00230">
    <property type="entry name" value="CobT"/>
    <property type="match status" value="1"/>
</dbReference>
<dbReference type="Gene3D" id="3.40.50.10210">
    <property type="match status" value="1"/>
</dbReference>
<evidence type="ECO:0000256" key="1">
    <source>
        <dbReference type="ARBA" id="ARBA00005049"/>
    </source>
</evidence>
<sequence length="337" mass="34978">MTSNPHRLSDAEIQHFIDTKTKPLGALGRIESLAAQLARFCNTLTPRIETCELVIFAADHGIALEGVSAFPQAVTQQMVQNFLAGGAAANVFAHSQGVPVHVVDAGVAGEPIDAPDLWSHRIAPGTQSSLNGPAMTAQDRDRALAAGAEIVARTSARALAFGEMGIGNTASASLLAHKLTGLALDDLVGRGTGVDDAGLARKRAILAQAAARTDTRLPADTALSEYAGFEMVMMAGAMQAAAEDGRIVLVDGFIATACAAAALARAPHIRPALVFCHRSQEAGHRVLLDWLEADPLLDMDMRLGEGTGALLAWPLVKAASAMLCDMASFDSAGVSQG</sequence>
<evidence type="ECO:0000313" key="13">
    <source>
        <dbReference type="Proteomes" id="UP000050413"/>
    </source>
</evidence>
<accession>A0A0P7W2W8</accession>
<dbReference type="Proteomes" id="UP000182045">
    <property type="component" value="Unassembled WGS sequence"/>
</dbReference>
<dbReference type="EC" id="2.4.2.21" evidence="3 10"/>
<dbReference type="PATRIC" id="fig|1666912.4.peg.612"/>
<comment type="pathway">
    <text evidence="1 10">Nucleoside biosynthesis; alpha-ribazole biosynthesis; alpha-ribazole from 5,6-dimethylbenzimidazole: step 1/2.</text>
</comment>
<dbReference type="GO" id="GO:0009236">
    <property type="term" value="P:cobalamin biosynthetic process"/>
    <property type="evidence" value="ECO:0007669"/>
    <property type="project" value="UniProtKB-UniRule"/>
</dbReference>
<proteinExistence type="inferred from homology"/>
<keyword evidence="7 10" id="KW-0808">Transferase</keyword>
<dbReference type="PANTHER" id="PTHR43463">
    <property type="entry name" value="NICOTINATE-NUCLEOTIDE--DIMETHYLBENZIMIDAZOLE PHOSPHORIBOSYLTRANSFERASE"/>
    <property type="match status" value="1"/>
</dbReference>
<dbReference type="UniPathway" id="UPA00061">
    <property type="reaction ID" value="UER00516"/>
</dbReference>
<evidence type="ECO:0000313" key="11">
    <source>
        <dbReference type="EMBL" id="CUX83310.1"/>
    </source>
</evidence>
<dbReference type="EMBL" id="FBYC01000004">
    <property type="protein sequence ID" value="CUX83310.1"/>
    <property type="molecule type" value="Genomic_DNA"/>
</dbReference>
<dbReference type="InterPro" id="IPR036087">
    <property type="entry name" value="Nict_dMeBzImd_PRibTrfase_sf"/>
</dbReference>
<dbReference type="Gene3D" id="1.10.1610.10">
    <property type="match status" value="1"/>
</dbReference>
<dbReference type="EMBL" id="LJSG01000017">
    <property type="protein sequence ID" value="KPP90496.1"/>
    <property type="molecule type" value="Genomic_DNA"/>
</dbReference>
<dbReference type="InterPro" id="IPR017846">
    <property type="entry name" value="Nict_dMeBzImd_PRibTrfase_bact"/>
</dbReference>
<evidence type="ECO:0000256" key="2">
    <source>
        <dbReference type="ARBA" id="ARBA00007110"/>
    </source>
</evidence>